<accession>A0A5M3TBF1</accession>
<dbReference type="RefSeq" id="WP_006615906.1">
    <property type="nucleotide sequence ID" value="NZ_BIMW01000124.1"/>
</dbReference>
<keyword evidence="2" id="KW-1185">Reference proteome</keyword>
<name>A0A5M3TBF1_LIMPL</name>
<evidence type="ECO:0000313" key="2">
    <source>
        <dbReference type="Proteomes" id="UP000326169"/>
    </source>
</evidence>
<dbReference type="Pfam" id="PF11378">
    <property type="entry name" value="DUF3181"/>
    <property type="match status" value="1"/>
</dbReference>
<evidence type="ECO:0000313" key="1">
    <source>
        <dbReference type="EMBL" id="GCE95156.1"/>
    </source>
</evidence>
<protein>
    <recommendedName>
        <fullName evidence="3">Thylakoid-associated protein</fullName>
    </recommendedName>
</protein>
<dbReference type="EMBL" id="BIMW01000124">
    <property type="protein sequence ID" value="GCE95156.1"/>
    <property type="molecule type" value="Genomic_DNA"/>
</dbReference>
<sequence length="103" mass="11331">MSNSGNTQAIEKLAAEIGENVYMDITKWNLYLGDANLHTPVAEKLYPILEDGADLDEEIVINILKDTPVKLGGGKTTLSLADLIPNQVIADLMKVLEEFKKDM</sequence>
<organism evidence="1 2">
    <name type="scientific">Limnospira platensis NIES-46</name>
    <dbReference type="NCBI Taxonomy" id="1236695"/>
    <lineage>
        <taxon>Bacteria</taxon>
        <taxon>Bacillati</taxon>
        <taxon>Cyanobacteriota</taxon>
        <taxon>Cyanophyceae</taxon>
        <taxon>Oscillatoriophycideae</taxon>
        <taxon>Oscillatoriales</taxon>
        <taxon>Sirenicapillariaceae</taxon>
        <taxon>Limnospira</taxon>
    </lineage>
</organism>
<reference evidence="1 2" key="1">
    <citation type="journal article" date="2019" name="J Genomics">
        <title>The Draft Genome of a Hydrogen-producing Cyanobacterium, Arthrospira platensis NIES-46.</title>
        <authorList>
            <person name="Suzuki S."/>
            <person name="Yamaguchi H."/>
            <person name="Kawachi M."/>
        </authorList>
    </citation>
    <scope>NUCLEOTIDE SEQUENCE [LARGE SCALE GENOMIC DNA]</scope>
    <source>
        <strain evidence="1 2">NIES-46</strain>
    </source>
</reference>
<evidence type="ECO:0008006" key="3">
    <source>
        <dbReference type="Google" id="ProtNLM"/>
    </source>
</evidence>
<dbReference type="GeneID" id="301684019"/>
<dbReference type="InterPro" id="IPR021518">
    <property type="entry name" value="DUF3181"/>
</dbReference>
<dbReference type="Proteomes" id="UP000326169">
    <property type="component" value="Unassembled WGS sequence"/>
</dbReference>
<comment type="caution">
    <text evidence="1">The sequence shown here is derived from an EMBL/GenBank/DDBJ whole genome shotgun (WGS) entry which is preliminary data.</text>
</comment>
<proteinExistence type="predicted"/>
<gene>
    <name evidence="1" type="ORF">NIES46_32180</name>
</gene>